<dbReference type="SUPFAM" id="SSF103473">
    <property type="entry name" value="MFS general substrate transporter"/>
    <property type="match status" value="1"/>
</dbReference>
<feature type="transmembrane region" description="Helical" evidence="3">
    <location>
        <begin position="284"/>
        <end position="305"/>
    </location>
</feature>
<dbReference type="GO" id="GO:0016020">
    <property type="term" value="C:membrane"/>
    <property type="evidence" value="ECO:0007669"/>
    <property type="project" value="UniProtKB-SubCell"/>
</dbReference>
<dbReference type="InterPro" id="IPR011701">
    <property type="entry name" value="MFS"/>
</dbReference>
<dbReference type="Pfam" id="PF07690">
    <property type="entry name" value="MFS_1"/>
    <property type="match status" value="1"/>
</dbReference>
<dbReference type="PANTHER" id="PTHR11360">
    <property type="entry name" value="MONOCARBOXYLATE TRANSPORTER"/>
    <property type="match status" value="1"/>
</dbReference>
<evidence type="ECO:0000256" key="1">
    <source>
        <dbReference type="ARBA" id="ARBA00004141"/>
    </source>
</evidence>
<dbReference type="GeneID" id="19169652"/>
<gene>
    <name evidence="4" type="ORF">A1O3_05542</name>
</gene>
<dbReference type="eggNOG" id="KOG2504">
    <property type="taxonomic scope" value="Eukaryota"/>
</dbReference>
<feature type="transmembrane region" description="Helical" evidence="3">
    <location>
        <begin position="80"/>
        <end position="101"/>
    </location>
</feature>
<feature type="transmembrane region" description="Helical" evidence="3">
    <location>
        <begin position="20"/>
        <end position="43"/>
    </location>
</feature>
<feature type="transmembrane region" description="Helical" evidence="3">
    <location>
        <begin position="149"/>
        <end position="168"/>
    </location>
</feature>
<sequence>MCYGVFQEYYSETRFLKGSLSATGVIGTTSNGVLYLSMPFLFAAFSQRYARYRHAVALCGVGLAFISFLLSSFSTDVWHVVATQGVLAPLGSALIYSPTTLSLGESFTTSNRAVAYGVVFSCKNIVGSACPFLLRFLLDRYGFRTTMRIWTAVITGSSLGAIFLIPAAGHHTCTRSRHTPWHFLKHQTFYIYGIATIMQSSGYGLPQTYLNSYAKDVGSLSQASATLLLTLFNIPGILSCSFFGYLSDNKRYPLSATTMTWTSSICSALSVFLLWGLAPRSSMATLSLFSIIYGFFASGYSSTWGGVIKQLEHESAARNEAIDIGVVYGLLNGARGLGYVSGGLAGVQLLKTGSLHGPGKSGYATEYGPLIIFTGLTSVFGGWSVIWKCKRPFF</sequence>
<comment type="subcellular location">
    <subcellularLocation>
        <location evidence="1">Membrane</location>
        <topology evidence="1">Multi-pass membrane protein</topology>
    </subcellularLocation>
</comment>
<dbReference type="GO" id="GO:0022857">
    <property type="term" value="F:transmembrane transporter activity"/>
    <property type="evidence" value="ECO:0007669"/>
    <property type="project" value="InterPro"/>
</dbReference>
<reference evidence="4 5" key="1">
    <citation type="submission" date="2013-03" db="EMBL/GenBank/DDBJ databases">
        <title>The Genome Sequence of Capronia epimyces CBS 606.96.</title>
        <authorList>
            <consortium name="The Broad Institute Genomics Platform"/>
            <person name="Cuomo C."/>
            <person name="de Hoog S."/>
            <person name="Gorbushina A."/>
            <person name="Walker B."/>
            <person name="Young S.K."/>
            <person name="Zeng Q."/>
            <person name="Gargeya S."/>
            <person name="Fitzgerald M."/>
            <person name="Haas B."/>
            <person name="Abouelleil A."/>
            <person name="Allen A.W."/>
            <person name="Alvarado L."/>
            <person name="Arachchi H.M."/>
            <person name="Berlin A.M."/>
            <person name="Chapman S.B."/>
            <person name="Gainer-Dewar J."/>
            <person name="Goldberg J."/>
            <person name="Griggs A."/>
            <person name="Gujja S."/>
            <person name="Hansen M."/>
            <person name="Howarth C."/>
            <person name="Imamovic A."/>
            <person name="Ireland A."/>
            <person name="Larimer J."/>
            <person name="McCowan C."/>
            <person name="Murphy C."/>
            <person name="Pearson M."/>
            <person name="Poon T.W."/>
            <person name="Priest M."/>
            <person name="Roberts A."/>
            <person name="Saif S."/>
            <person name="Shea T."/>
            <person name="Sisk P."/>
            <person name="Sykes S."/>
            <person name="Wortman J."/>
            <person name="Nusbaum C."/>
            <person name="Birren B."/>
        </authorList>
    </citation>
    <scope>NUCLEOTIDE SEQUENCE [LARGE SCALE GENOMIC DNA]</scope>
    <source>
        <strain evidence="4 5">CBS 606.96</strain>
    </source>
</reference>
<evidence type="ECO:0000256" key="2">
    <source>
        <dbReference type="ARBA" id="ARBA00006727"/>
    </source>
</evidence>
<feature type="transmembrane region" description="Helical" evidence="3">
    <location>
        <begin position="367"/>
        <end position="387"/>
    </location>
</feature>
<dbReference type="HOGENOM" id="CLU_001265_1_2_1"/>
<evidence type="ECO:0008006" key="6">
    <source>
        <dbReference type="Google" id="ProtNLM"/>
    </source>
</evidence>
<keyword evidence="3" id="KW-1133">Transmembrane helix</keyword>
<comment type="similarity">
    <text evidence="2">Belongs to the major facilitator superfamily. Monocarboxylate porter (TC 2.A.1.13) family.</text>
</comment>
<evidence type="ECO:0000313" key="4">
    <source>
        <dbReference type="EMBL" id="EXJ84867.1"/>
    </source>
</evidence>
<keyword evidence="3" id="KW-0472">Membrane</keyword>
<feature type="transmembrane region" description="Helical" evidence="3">
    <location>
        <begin position="326"/>
        <end position="347"/>
    </location>
</feature>
<protein>
    <recommendedName>
        <fullName evidence="6">Major facilitator superfamily (MFS) profile domain-containing protein</fullName>
    </recommendedName>
</protein>
<name>W9XWF6_9EURO</name>
<dbReference type="Proteomes" id="UP000019478">
    <property type="component" value="Unassembled WGS sequence"/>
</dbReference>
<feature type="transmembrane region" description="Helical" evidence="3">
    <location>
        <begin position="225"/>
        <end position="246"/>
    </location>
</feature>
<feature type="transmembrane region" description="Helical" evidence="3">
    <location>
        <begin position="55"/>
        <end position="74"/>
    </location>
</feature>
<feature type="transmembrane region" description="Helical" evidence="3">
    <location>
        <begin position="113"/>
        <end position="137"/>
    </location>
</feature>
<organism evidence="4 5">
    <name type="scientific">Capronia epimyces CBS 606.96</name>
    <dbReference type="NCBI Taxonomy" id="1182542"/>
    <lineage>
        <taxon>Eukaryota</taxon>
        <taxon>Fungi</taxon>
        <taxon>Dikarya</taxon>
        <taxon>Ascomycota</taxon>
        <taxon>Pezizomycotina</taxon>
        <taxon>Eurotiomycetes</taxon>
        <taxon>Chaetothyriomycetidae</taxon>
        <taxon>Chaetothyriales</taxon>
        <taxon>Herpotrichiellaceae</taxon>
        <taxon>Capronia</taxon>
    </lineage>
</organism>
<comment type="caution">
    <text evidence="4">The sequence shown here is derived from an EMBL/GenBank/DDBJ whole genome shotgun (WGS) entry which is preliminary data.</text>
</comment>
<proteinExistence type="inferred from homology"/>
<feature type="transmembrane region" description="Helical" evidence="3">
    <location>
        <begin position="258"/>
        <end position="278"/>
    </location>
</feature>
<dbReference type="OrthoDB" id="2213137at2759"/>
<evidence type="ECO:0000256" key="3">
    <source>
        <dbReference type="SAM" id="Phobius"/>
    </source>
</evidence>
<dbReference type="AlphaFoldDB" id="W9XWF6"/>
<dbReference type="EMBL" id="AMGY01000004">
    <property type="protein sequence ID" value="EXJ84867.1"/>
    <property type="molecule type" value="Genomic_DNA"/>
</dbReference>
<keyword evidence="5" id="KW-1185">Reference proteome</keyword>
<dbReference type="PANTHER" id="PTHR11360:SF156">
    <property type="entry name" value="MONOCARBOXYLATE TRANSPORTER, PUTATIVE (AFU_ORTHOLOGUE AFUA_4G14260)-RELATED"/>
    <property type="match status" value="1"/>
</dbReference>
<dbReference type="InterPro" id="IPR050327">
    <property type="entry name" value="Proton-linked_MCT"/>
</dbReference>
<dbReference type="Gene3D" id="1.20.1250.20">
    <property type="entry name" value="MFS general substrate transporter like domains"/>
    <property type="match status" value="2"/>
</dbReference>
<evidence type="ECO:0000313" key="5">
    <source>
        <dbReference type="Proteomes" id="UP000019478"/>
    </source>
</evidence>
<keyword evidence="3" id="KW-0812">Transmembrane</keyword>
<dbReference type="RefSeq" id="XP_007733852.1">
    <property type="nucleotide sequence ID" value="XM_007735662.1"/>
</dbReference>
<dbReference type="InterPro" id="IPR036259">
    <property type="entry name" value="MFS_trans_sf"/>
</dbReference>
<feature type="transmembrane region" description="Helical" evidence="3">
    <location>
        <begin position="189"/>
        <end position="205"/>
    </location>
</feature>
<accession>W9XWF6</accession>